<accession>A0A1F6GPX0</accession>
<gene>
    <name evidence="2" type="ORF">A2557_05540</name>
</gene>
<proteinExistence type="predicted"/>
<protein>
    <submittedName>
        <fullName evidence="2">Uncharacterized protein</fullName>
    </submittedName>
</protein>
<evidence type="ECO:0000256" key="1">
    <source>
        <dbReference type="SAM" id="MobiDB-lite"/>
    </source>
</evidence>
<feature type="region of interest" description="Disordered" evidence="1">
    <location>
        <begin position="1"/>
        <end position="76"/>
    </location>
</feature>
<feature type="compositionally biased region" description="Basic and acidic residues" evidence="1">
    <location>
        <begin position="1"/>
        <end position="11"/>
    </location>
</feature>
<sequence length="76" mass="8532">METSSRLDRPAKNTPKAKLPQSRIPLPWLLRLTEAGAKEGTQSRASTGRKKQKRRGRRGKPPLAGGFQRNQRVKKA</sequence>
<dbReference type="AlphaFoldDB" id="A0A1F6GPX0"/>
<reference evidence="2 3" key="1">
    <citation type="journal article" date="2016" name="Nat. Commun.">
        <title>Thousands of microbial genomes shed light on interconnected biogeochemical processes in an aquifer system.</title>
        <authorList>
            <person name="Anantharaman K."/>
            <person name="Brown C.T."/>
            <person name="Hug L.A."/>
            <person name="Sharon I."/>
            <person name="Castelle C.J."/>
            <person name="Probst A.J."/>
            <person name="Thomas B.C."/>
            <person name="Singh A."/>
            <person name="Wilkins M.J."/>
            <person name="Karaoz U."/>
            <person name="Brodie E.L."/>
            <person name="Williams K.H."/>
            <person name="Hubbard S.S."/>
            <person name="Banfield J.F."/>
        </authorList>
    </citation>
    <scope>NUCLEOTIDE SEQUENCE [LARGE SCALE GENOMIC DNA]</scope>
</reference>
<organism evidence="2 3">
    <name type="scientific">Candidatus Lambdaproteobacteria bacterium RIFOXYD2_FULL_56_26</name>
    <dbReference type="NCBI Taxonomy" id="1817773"/>
    <lineage>
        <taxon>Bacteria</taxon>
        <taxon>Pseudomonadati</taxon>
        <taxon>Pseudomonadota</taxon>
        <taxon>Candidatus Lambdaproteobacteria</taxon>
    </lineage>
</organism>
<comment type="caution">
    <text evidence="2">The sequence shown here is derived from an EMBL/GenBank/DDBJ whole genome shotgun (WGS) entry which is preliminary data.</text>
</comment>
<evidence type="ECO:0000313" key="3">
    <source>
        <dbReference type="Proteomes" id="UP000177583"/>
    </source>
</evidence>
<name>A0A1F6GPX0_9PROT</name>
<evidence type="ECO:0000313" key="2">
    <source>
        <dbReference type="EMBL" id="OGH00195.1"/>
    </source>
</evidence>
<feature type="compositionally biased region" description="Basic residues" evidence="1">
    <location>
        <begin position="47"/>
        <end position="60"/>
    </location>
</feature>
<dbReference type="Proteomes" id="UP000177583">
    <property type="component" value="Unassembled WGS sequence"/>
</dbReference>
<dbReference type="EMBL" id="MFNF01000048">
    <property type="protein sequence ID" value="OGH00195.1"/>
    <property type="molecule type" value="Genomic_DNA"/>
</dbReference>